<feature type="repeat" description="TPR" evidence="3">
    <location>
        <begin position="196"/>
        <end position="229"/>
    </location>
</feature>
<dbReference type="PROSITE" id="PS50005">
    <property type="entry name" value="TPR"/>
    <property type="match status" value="4"/>
</dbReference>
<name>A0A5D0MGZ1_9BACT</name>
<dbReference type="Gene3D" id="1.25.40.10">
    <property type="entry name" value="Tetratricopeptide repeat domain"/>
    <property type="match status" value="3"/>
</dbReference>
<dbReference type="PROSITE" id="PS51257">
    <property type="entry name" value="PROKAR_LIPOPROTEIN"/>
    <property type="match status" value="1"/>
</dbReference>
<sequence length="416" mass="48061">MKKIKLISVILAVILVLPVFYGCAAPQEEDPLAGQIQETQATPEFLIQYNKAFNLASNKQYRSSIKLYKKAIDLIERIDEGKRSDKAKMTYRNSILGIGRAYGNIGDLENAEKYFNKYIKDYPNQHKGYLQYGSILEKNGKPEKAKELYERAMEANPESAVGEFALANNLRSKGKLEEAVKYYEKGLDKDPEFQNGNGWFQLAKTYEQLGETDKKMKAYEKLVEVRPEDAQAHYLLADTYLSQGMDVGSKSGGKDLSAEDRNKRIDLYKKAIKHDEKAYELEPKSNQYKIHLVNTYIKLSEMYTDTNTELHDEYAQKTIPILEQYIKENPEKQVGYSLIADSYFKLDQYQKSIDNAEKSLEIEDNAYAHSILADVYYKLKNWPLAKKHYLQILDNPNYPYAKGRLEIVEKRLRGEY</sequence>
<dbReference type="InterPro" id="IPR019734">
    <property type="entry name" value="TPR_rpt"/>
</dbReference>
<evidence type="ECO:0000256" key="3">
    <source>
        <dbReference type="PROSITE-ProRule" id="PRU00339"/>
    </source>
</evidence>
<dbReference type="Proteomes" id="UP000324143">
    <property type="component" value="Unassembled WGS sequence"/>
</dbReference>
<dbReference type="InterPro" id="IPR003107">
    <property type="entry name" value="HAT"/>
</dbReference>
<dbReference type="Pfam" id="PF14559">
    <property type="entry name" value="TPR_19"/>
    <property type="match status" value="1"/>
</dbReference>
<feature type="repeat" description="TPR" evidence="3">
    <location>
        <begin position="126"/>
        <end position="159"/>
    </location>
</feature>
<protein>
    <submittedName>
        <fullName evidence="5">Tetratricopeptide repeat protein</fullName>
    </submittedName>
</protein>
<dbReference type="Pfam" id="PF13174">
    <property type="entry name" value="TPR_6"/>
    <property type="match status" value="1"/>
</dbReference>
<feature type="repeat" description="TPR" evidence="3">
    <location>
        <begin position="160"/>
        <end position="193"/>
    </location>
</feature>
<dbReference type="Pfam" id="PF13428">
    <property type="entry name" value="TPR_14"/>
    <property type="match status" value="1"/>
</dbReference>
<dbReference type="Pfam" id="PF13181">
    <property type="entry name" value="TPR_8"/>
    <property type="match status" value="1"/>
</dbReference>
<dbReference type="InterPro" id="IPR011990">
    <property type="entry name" value="TPR-like_helical_dom_sf"/>
</dbReference>
<reference evidence="5" key="1">
    <citation type="submission" date="2019-08" db="EMBL/GenBank/DDBJ databases">
        <title>Genomic characterization of a novel candidate phylum (ARYD3) from a high temperature, high salinity tertiary oil reservoir in north central Oklahoma, USA.</title>
        <authorList>
            <person name="Youssef N.H."/>
            <person name="Yadav A."/>
            <person name="Elshahed M.S."/>
        </authorList>
    </citation>
    <scope>NUCLEOTIDE SEQUENCE [LARGE SCALE GENOMIC DNA]</scope>
    <source>
        <strain evidence="5">ARYD3</strain>
    </source>
</reference>
<dbReference type="GO" id="GO:0006396">
    <property type="term" value="P:RNA processing"/>
    <property type="evidence" value="ECO:0007669"/>
    <property type="project" value="InterPro"/>
</dbReference>
<dbReference type="InterPro" id="IPR051012">
    <property type="entry name" value="CellSynth/LPSAsmb/PSIAsmb"/>
</dbReference>
<keyword evidence="1" id="KW-0677">Repeat</keyword>
<comment type="caution">
    <text evidence="5">The sequence shown here is derived from an EMBL/GenBank/DDBJ whole genome shotgun (WGS) entry which is preliminary data.</text>
</comment>
<dbReference type="SMART" id="SM00386">
    <property type="entry name" value="HAT"/>
    <property type="match status" value="3"/>
</dbReference>
<proteinExistence type="predicted"/>
<feature type="chain" id="PRO_5022903798" evidence="4">
    <location>
        <begin position="25"/>
        <end position="416"/>
    </location>
</feature>
<feature type="repeat" description="TPR" evidence="3">
    <location>
        <begin position="92"/>
        <end position="125"/>
    </location>
</feature>
<dbReference type="AlphaFoldDB" id="A0A5D0MGZ1"/>
<dbReference type="EMBL" id="VSIX01000065">
    <property type="protein sequence ID" value="TYB30873.1"/>
    <property type="molecule type" value="Genomic_DNA"/>
</dbReference>
<dbReference type="SMART" id="SM00028">
    <property type="entry name" value="TPR"/>
    <property type="match status" value="7"/>
</dbReference>
<keyword evidence="2 3" id="KW-0802">TPR repeat</keyword>
<evidence type="ECO:0000313" key="6">
    <source>
        <dbReference type="Proteomes" id="UP000324143"/>
    </source>
</evidence>
<feature type="signal peptide" evidence="4">
    <location>
        <begin position="1"/>
        <end position="24"/>
    </location>
</feature>
<organism evidence="5 6">
    <name type="scientific">Candidatus Mcinerneyibacterium aminivorans</name>
    <dbReference type="NCBI Taxonomy" id="2703815"/>
    <lineage>
        <taxon>Bacteria</taxon>
        <taxon>Candidatus Macinerneyibacteriota</taxon>
        <taxon>Candidatus Mcinerneyibacteria</taxon>
        <taxon>Candidatus Mcinerneyibacteriales</taxon>
        <taxon>Candidatus Mcinerneyibacteriaceae</taxon>
        <taxon>Candidatus Mcinerneyibacterium</taxon>
    </lineage>
</organism>
<dbReference type="SUPFAM" id="SSF48452">
    <property type="entry name" value="TPR-like"/>
    <property type="match status" value="1"/>
</dbReference>
<dbReference type="PANTHER" id="PTHR45586:SF1">
    <property type="entry name" value="LIPOPOLYSACCHARIDE ASSEMBLY PROTEIN B"/>
    <property type="match status" value="1"/>
</dbReference>
<evidence type="ECO:0000256" key="1">
    <source>
        <dbReference type="ARBA" id="ARBA00022737"/>
    </source>
</evidence>
<accession>A0A5D0MGZ1</accession>
<evidence type="ECO:0000256" key="4">
    <source>
        <dbReference type="SAM" id="SignalP"/>
    </source>
</evidence>
<keyword evidence="6" id="KW-1185">Reference proteome</keyword>
<evidence type="ECO:0000256" key="2">
    <source>
        <dbReference type="ARBA" id="ARBA00022803"/>
    </source>
</evidence>
<dbReference type="PANTHER" id="PTHR45586">
    <property type="entry name" value="TPR REPEAT-CONTAINING PROTEIN PA4667"/>
    <property type="match status" value="1"/>
</dbReference>
<gene>
    <name evidence="5" type="ORF">FXF47_06725</name>
</gene>
<evidence type="ECO:0000313" key="5">
    <source>
        <dbReference type="EMBL" id="TYB30873.1"/>
    </source>
</evidence>
<keyword evidence="4" id="KW-0732">Signal</keyword>